<dbReference type="InterPro" id="IPR029052">
    <property type="entry name" value="Metallo-depent_PP-like"/>
</dbReference>
<accession>A0A8S2Z8H6</accession>
<evidence type="ECO:0000313" key="2">
    <source>
        <dbReference type="Proteomes" id="UP000681722"/>
    </source>
</evidence>
<organism evidence="1 2">
    <name type="scientific">Didymodactylos carnosus</name>
    <dbReference type="NCBI Taxonomy" id="1234261"/>
    <lineage>
        <taxon>Eukaryota</taxon>
        <taxon>Metazoa</taxon>
        <taxon>Spiralia</taxon>
        <taxon>Gnathifera</taxon>
        <taxon>Rotifera</taxon>
        <taxon>Eurotatoria</taxon>
        <taxon>Bdelloidea</taxon>
        <taxon>Philodinida</taxon>
        <taxon>Philodinidae</taxon>
        <taxon>Didymodactylos</taxon>
    </lineage>
</organism>
<sequence>ADGLNSTIRLQSAIHKINELSKNLTINLKFVFITGDITNTALKSQYDQLFAETFKKILTKSNIINYPNSTVWNPKENCQSWFQNYRIQINNTIFICLDWNSRHPAVAQLGYKGSMPTAELHDFTGGTLPWLNDQLEQLSQQQKSSSLLNIVLLQHHPLRAP</sequence>
<comment type="caution">
    <text evidence="1">The sequence shown here is derived from an EMBL/GenBank/DDBJ whole genome shotgun (WGS) entry which is preliminary data.</text>
</comment>
<dbReference type="AlphaFoldDB" id="A0A8S2Z8H6"/>
<reference evidence="1" key="1">
    <citation type="submission" date="2021-02" db="EMBL/GenBank/DDBJ databases">
        <authorList>
            <person name="Nowell W R."/>
        </authorList>
    </citation>
    <scope>NUCLEOTIDE SEQUENCE</scope>
</reference>
<dbReference type="OrthoDB" id="9992117at2759"/>
<feature type="non-terminal residue" evidence="1">
    <location>
        <position position="161"/>
    </location>
</feature>
<dbReference type="Proteomes" id="UP000681722">
    <property type="component" value="Unassembled WGS sequence"/>
</dbReference>
<dbReference type="EMBL" id="CAJOBC010126889">
    <property type="protein sequence ID" value="CAF4598282.1"/>
    <property type="molecule type" value="Genomic_DNA"/>
</dbReference>
<name>A0A8S2Z8H6_9BILA</name>
<proteinExistence type="predicted"/>
<gene>
    <name evidence="1" type="ORF">SRO942_LOCUS48768</name>
</gene>
<evidence type="ECO:0000313" key="1">
    <source>
        <dbReference type="EMBL" id="CAF4598282.1"/>
    </source>
</evidence>
<dbReference type="SUPFAM" id="SSF56300">
    <property type="entry name" value="Metallo-dependent phosphatases"/>
    <property type="match status" value="1"/>
</dbReference>
<feature type="non-terminal residue" evidence="1">
    <location>
        <position position="1"/>
    </location>
</feature>
<protein>
    <submittedName>
        <fullName evidence="1">Uncharacterized protein</fullName>
    </submittedName>
</protein>